<feature type="compositionally biased region" description="Basic and acidic residues" evidence="1">
    <location>
        <begin position="283"/>
        <end position="295"/>
    </location>
</feature>
<feature type="region of interest" description="Disordered" evidence="1">
    <location>
        <begin position="264"/>
        <end position="295"/>
    </location>
</feature>
<dbReference type="EMBL" id="JALJOQ010000064">
    <property type="protein sequence ID" value="KAK9803001.1"/>
    <property type="molecule type" value="Genomic_DNA"/>
</dbReference>
<keyword evidence="2" id="KW-1133">Transmembrane helix</keyword>
<evidence type="ECO:0000256" key="1">
    <source>
        <dbReference type="SAM" id="MobiDB-lite"/>
    </source>
</evidence>
<dbReference type="PANTHER" id="PTHR36367">
    <property type="entry name" value="TRANSMEMBRANE PROTEIN"/>
    <property type="match status" value="1"/>
</dbReference>
<name>A0AAW1NZP3_9CHLO</name>
<sequence length="295" mass="33185">MKCSAKRTDLSSESAAEESGVPWTAVFLWGCTFAYWWLFFASRGILPGGPAWEPHPEGVSEILNESINFWYANILYEAAGWPAVPNEAQHPVSEAIFNFAGAYSFLIFPLIIYDNKFKRKVSLWTAILFLTNFLMWPAMAIRADFTHKHDKDLEPNPGKLPLFGLLGWIPWAPAVAWTSIAVALFSVWWGLYGRPEFGDLASRWEFLKYATTHDRAFDVSISDTLCYSLWQTILMDGAPAKYRYVPFIGPAAWLVNVSAQRKEQDSRRPGASQGCDHFGLSRGEPKTSDGARGDI</sequence>
<evidence type="ECO:0000256" key="2">
    <source>
        <dbReference type="SAM" id="Phobius"/>
    </source>
</evidence>
<dbReference type="AlphaFoldDB" id="A0AAW1NZP3"/>
<comment type="caution">
    <text evidence="3">The sequence shown here is derived from an EMBL/GenBank/DDBJ whole genome shotgun (WGS) entry which is preliminary data.</text>
</comment>
<keyword evidence="2" id="KW-0812">Transmembrane</keyword>
<keyword evidence="4" id="KW-1185">Reference proteome</keyword>
<dbReference type="Proteomes" id="UP001465755">
    <property type="component" value="Unassembled WGS sequence"/>
</dbReference>
<reference evidence="3 4" key="1">
    <citation type="journal article" date="2024" name="Nat. Commun.">
        <title>Phylogenomics reveals the evolutionary origins of lichenization in chlorophyte algae.</title>
        <authorList>
            <person name="Puginier C."/>
            <person name="Libourel C."/>
            <person name="Otte J."/>
            <person name="Skaloud P."/>
            <person name="Haon M."/>
            <person name="Grisel S."/>
            <person name="Petersen M."/>
            <person name="Berrin J.G."/>
            <person name="Delaux P.M."/>
            <person name="Dal Grande F."/>
            <person name="Keller J."/>
        </authorList>
    </citation>
    <scope>NUCLEOTIDE SEQUENCE [LARGE SCALE GENOMIC DNA]</scope>
    <source>
        <strain evidence="3 4">SAG 2036</strain>
    </source>
</reference>
<feature type="transmembrane region" description="Helical" evidence="2">
    <location>
        <begin position="95"/>
        <end position="114"/>
    </location>
</feature>
<dbReference type="PANTHER" id="PTHR36367:SF2">
    <property type="entry name" value="TRANSMEMBRANE PROTEIN"/>
    <property type="match status" value="1"/>
</dbReference>
<organism evidence="3 4">
    <name type="scientific">Symbiochloris irregularis</name>
    <dbReference type="NCBI Taxonomy" id="706552"/>
    <lineage>
        <taxon>Eukaryota</taxon>
        <taxon>Viridiplantae</taxon>
        <taxon>Chlorophyta</taxon>
        <taxon>core chlorophytes</taxon>
        <taxon>Trebouxiophyceae</taxon>
        <taxon>Trebouxiales</taxon>
        <taxon>Trebouxiaceae</taxon>
        <taxon>Symbiochloris</taxon>
    </lineage>
</organism>
<feature type="transmembrane region" description="Helical" evidence="2">
    <location>
        <begin position="21"/>
        <end position="40"/>
    </location>
</feature>
<proteinExistence type="predicted"/>
<gene>
    <name evidence="3" type="ORF">WJX73_008723</name>
</gene>
<keyword evidence="2" id="KW-0472">Membrane</keyword>
<feature type="transmembrane region" description="Helical" evidence="2">
    <location>
        <begin position="121"/>
        <end position="141"/>
    </location>
</feature>
<accession>A0AAW1NZP3</accession>
<evidence type="ECO:0000313" key="3">
    <source>
        <dbReference type="EMBL" id="KAK9803001.1"/>
    </source>
</evidence>
<protein>
    <submittedName>
        <fullName evidence="3">Uncharacterized protein</fullName>
    </submittedName>
</protein>
<evidence type="ECO:0000313" key="4">
    <source>
        <dbReference type="Proteomes" id="UP001465755"/>
    </source>
</evidence>
<feature type="transmembrane region" description="Helical" evidence="2">
    <location>
        <begin position="168"/>
        <end position="191"/>
    </location>
</feature>